<proteinExistence type="predicted"/>
<dbReference type="EMBL" id="CP049740">
    <property type="protein sequence ID" value="QII81464.1"/>
    <property type="molecule type" value="Genomic_DNA"/>
</dbReference>
<dbReference type="Pfam" id="PF13302">
    <property type="entry name" value="Acetyltransf_3"/>
    <property type="match status" value="1"/>
</dbReference>
<dbReference type="PROSITE" id="PS51186">
    <property type="entry name" value="GNAT"/>
    <property type="match status" value="1"/>
</dbReference>
<feature type="domain" description="N-acetyltransferase" evidence="1">
    <location>
        <begin position="4"/>
        <end position="174"/>
    </location>
</feature>
<sequence length="174" mass="20128">MAELYLRFPTRADRDNVMAYRQSFIDSNDSMDGTSGLADYDNYDDWLDQIELFQKKETVPADRVLSDTFLVVRKEDEAIIGMVNNRYELNDYLLAFGGHIGYSVKPSERRKGYASQLLHLALDHYRARGIDRVLLTCDKDNIASAKVIQHNGGQLEDERQENNRITQRYWIAVS</sequence>
<evidence type="ECO:0000313" key="3">
    <source>
        <dbReference type="Proteomes" id="UP000501451"/>
    </source>
</evidence>
<dbReference type="PANTHER" id="PTHR39173:SF1">
    <property type="entry name" value="ACETYLTRANSFERASE"/>
    <property type="match status" value="1"/>
</dbReference>
<dbReference type="AlphaFoldDB" id="A0A6G7K876"/>
<dbReference type="KEGG" id="jar:G7057_02560"/>
<dbReference type="Proteomes" id="UP000501451">
    <property type="component" value="Chromosome"/>
</dbReference>
<protein>
    <submittedName>
        <fullName evidence="2">GNAT family N-acetyltransferase</fullName>
    </submittedName>
</protein>
<accession>A0A6G7K876</accession>
<dbReference type="InterPro" id="IPR016181">
    <property type="entry name" value="Acyl_CoA_acyltransferase"/>
</dbReference>
<keyword evidence="3" id="KW-1185">Reference proteome</keyword>
<dbReference type="Gene3D" id="3.40.630.30">
    <property type="match status" value="1"/>
</dbReference>
<gene>
    <name evidence="2" type="ORF">G7057_02560</name>
</gene>
<name>A0A6G7K876_9LACT</name>
<evidence type="ECO:0000313" key="2">
    <source>
        <dbReference type="EMBL" id="QII81464.1"/>
    </source>
</evidence>
<evidence type="ECO:0000259" key="1">
    <source>
        <dbReference type="PROSITE" id="PS51186"/>
    </source>
</evidence>
<dbReference type="SUPFAM" id="SSF55729">
    <property type="entry name" value="Acyl-CoA N-acyltransferases (Nat)"/>
    <property type="match status" value="1"/>
</dbReference>
<dbReference type="InterPro" id="IPR000182">
    <property type="entry name" value="GNAT_dom"/>
</dbReference>
<dbReference type="GO" id="GO:0016747">
    <property type="term" value="F:acyltransferase activity, transferring groups other than amino-acyl groups"/>
    <property type="evidence" value="ECO:0007669"/>
    <property type="project" value="InterPro"/>
</dbReference>
<dbReference type="RefSeq" id="WP_166161118.1">
    <property type="nucleotide sequence ID" value="NZ_CP049740.1"/>
</dbReference>
<organism evidence="2 3">
    <name type="scientific">Jeotgalibaca arthritidis</name>
    <dbReference type="NCBI Taxonomy" id="1868794"/>
    <lineage>
        <taxon>Bacteria</taxon>
        <taxon>Bacillati</taxon>
        <taxon>Bacillota</taxon>
        <taxon>Bacilli</taxon>
        <taxon>Lactobacillales</taxon>
        <taxon>Carnobacteriaceae</taxon>
        <taxon>Jeotgalibaca</taxon>
    </lineage>
</organism>
<reference evidence="2 3" key="1">
    <citation type="journal article" date="2017" name="Int. J. Syst. Evol. Microbiol.">
        <title>Jeotgalibaca porci sp. nov. and Jeotgalibaca arthritidis sp. nov., isolated from pigs, and emended description of the genus Jeotgalibaca.</title>
        <authorList>
            <person name="Zamora L."/>
            <person name="Perez-Sancho M."/>
            <person name="Dominguez L."/>
            <person name="Fernandez-Garayzabal J.F."/>
            <person name="Vela A.I."/>
        </authorList>
    </citation>
    <scope>NUCLEOTIDE SEQUENCE [LARGE SCALE GENOMIC DNA]</scope>
    <source>
        <strain evidence="2 3">CECT 9157</strain>
    </source>
</reference>
<keyword evidence="2" id="KW-0808">Transferase</keyword>
<dbReference type="CDD" id="cd04301">
    <property type="entry name" value="NAT_SF"/>
    <property type="match status" value="1"/>
</dbReference>
<dbReference type="PANTHER" id="PTHR39173">
    <property type="entry name" value="ACETYLTRANSFERASE"/>
    <property type="match status" value="1"/>
</dbReference>